<proteinExistence type="predicted"/>
<keyword evidence="2" id="KW-1185">Reference proteome</keyword>
<accession>A0ACD1GGJ8</accession>
<sequence length="125" mass="14744">MTKSYTLCQDAMSYYSPEDDNFIMCDLMTNTPWYSEWDRVCDLVLSQPTPAIPFQYEHPPGHWQRDGDGFDFGRCRRGLNLNDCVCLSYGDFDQPLGQHHCHVYHHNLCRYGHGRHVWRNYGVHV</sequence>
<name>A0ACD1GGJ8_9EURO</name>
<gene>
    <name evidence="1" type="ORF">BO95DRAFT_440637</name>
</gene>
<dbReference type="EMBL" id="KZ825325">
    <property type="protein sequence ID" value="RAH48295.1"/>
    <property type="molecule type" value="Genomic_DNA"/>
</dbReference>
<protein>
    <submittedName>
        <fullName evidence="1">Uncharacterized protein</fullName>
    </submittedName>
</protein>
<reference evidence="1" key="1">
    <citation type="submission" date="2018-02" db="EMBL/GenBank/DDBJ databases">
        <title>The genomes of Aspergillus section Nigri reveals drivers in fungal speciation.</title>
        <authorList>
            <consortium name="DOE Joint Genome Institute"/>
            <person name="Vesth T.C."/>
            <person name="Nybo J."/>
            <person name="Theobald S."/>
            <person name="Brandl J."/>
            <person name="Frisvad J.C."/>
            <person name="Nielsen K.F."/>
            <person name="Lyhne E.K."/>
            <person name="Kogle M.E."/>
            <person name="Kuo A."/>
            <person name="Riley R."/>
            <person name="Clum A."/>
            <person name="Nolan M."/>
            <person name="Lipzen A."/>
            <person name="Salamov A."/>
            <person name="Henrissat B."/>
            <person name="Wiebenga A."/>
            <person name="De vries R.P."/>
            <person name="Grigoriev I.V."/>
            <person name="Mortensen U.H."/>
            <person name="Andersen M.R."/>
            <person name="Baker S.E."/>
        </authorList>
    </citation>
    <scope>NUCLEOTIDE SEQUENCE</scope>
    <source>
        <strain evidence="1">CBS 621.78</strain>
    </source>
</reference>
<dbReference type="Proteomes" id="UP000249057">
    <property type="component" value="Unassembled WGS sequence"/>
</dbReference>
<evidence type="ECO:0000313" key="1">
    <source>
        <dbReference type="EMBL" id="RAH48295.1"/>
    </source>
</evidence>
<evidence type="ECO:0000313" key="2">
    <source>
        <dbReference type="Proteomes" id="UP000249057"/>
    </source>
</evidence>
<organism evidence="1 2">
    <name type="scientific">Aspergillus brunneoviolaceus CBS 621.78</name>
    <dbReference type="NCBI Taxonomy" id="1450534"/>
    <lineage>
        <taxon>Eukaryota</taxon>
        <taxon>Fungi</taxon>
        <taxon>Dikarya</taxon>
        <taxon>Ascomycota</taxon>
        <taxon>Pezizomycotina</taxon>
        <taxon>Eurotiomycetes</taxon>
        <taxon>Eurotiomycetidae</taxon>
        <taxon>Eurotiales</taxon>
        <taxon>Aspergillaceae</taxon>
        <taxon>Aspergillus</taxon>
        <taxon>Aspergillus subgen. Circumdati</taxon>
    </lineage>
</organism>